<dbReference type="Proteomes" id="UP000265520">
    <property type="component" value="Unassembled WGS sequence"/>
</dbReference>
<feature type="region of interest" description="Disordered" evidence="1">
    <location>
        <begin position="1"/>
        <end position="31"/>
    </location>
</feature>
<dbReference type="AlphaFoldDB" id="A0A392TBY0"/>
<evidence type="ECO:0000313" key="3">
    <source>
        <dbReference type="Proteomes" id="UP000265520"/>
    </source>
</evidence>
<evidence type="ECO:0000313" key="2">
    <source>
        <dbReference type="EMBL" id="MCI58653.1"/>
    </source>
</evidence>
<dbReference type="EMBL" id="LXQA010549788">
    <property type="protein sequence ID" value="MCI58653.1"/>
    <property type="molecule type" value="Genomic_DNA"/>
</dbReference>
<sequence length="55" mass="6221">MNTIDKRKLSRPNFNDPIPNMKSPSPLPDATIQQKAKTDAVDVLNARTMAILWKE</sequence>
<evidence type="ECO:0000256" key="1">
    <source>
        <dbReference type="SAM" id="MobiDB-lite"/>
    </source>
</evidence>
<protein>
    <submittedName>
        <fullName evidence="2">Uncharacterized protein</fullName>
    </submittedName>
</protein>
<feature type="non-terminal residue" evidence="2">
    <location>
        <position position="55"/>
    </location>
</feature>
<keyword evidence="3" id="KW-1185">Reference proteome</keyword>
<reference evidence="2 3" key="1">
    <citation type="journal article" date="2018" name="Front. Plant Sci.">
        <title>Red Clover (Trifolium pratense) and Zigzag Clover (T. medium) - A Picture of Genomic Similarities and Differences.</title>
        <authorList>
            <person name="Dluhosova J."/>
            <person name="Istvanek J."/>
            <person name="Nedelnik J."/>
            <person name="Repkova J."/>
        </authorList>
    </citation>
    <scope>NUCLEOTIDE SEQUENCE [LARGE SCALE GENOMIC DNA]</scope>
    <source>
        <strain evidence="3">cv. 10/8</strain>
        <tissue evidence="2">Leaf</tissue>
    </source>
</reference>
<accession>A0A392TBY0</accession>
<proteinExistence type="predicted"/>
<organism evidence="2 3">
    <name type="scientific">Trifolium medium</name>
    <dbReference type="NCBI Taxonomy" id="97028"/>
    <lineage>
        <taxon>Eukaryota</taxon>
        <taxon>Viridiplantae</taxon>
        <taxon>Streptophyta</taxon>
        <taxon>Embryophyta</taxon>
        <taxon>Tracheophyta</taxon>
        <taxon>Spermatophyta</taxon>
        <taxon>Magnoliopsida</taxon>
        <taxon>eudicotyledons</taxon>
        <taxon>Gunneridae</taxon>
        <taxon>Pentapetalae</taxon>
        <taxon>rosids</taxon>
        <taxon>fabids</taxon>
        <taxon>Fabales</taxon>
        <taxon>Fabaceae</taxon>
        <taxon>Papilionoideae</taxon>
        <taxon>50 kb inversion clade</taxon>
        <taxon>NPAAA clade</taxon>
        <taxon>Hologalegina</taxon>
        <taxon>IRL clade</taxon>
        <taxon>Trifolieae</taxon>
        <taxon>Trifolium</taxon>
    </lineage>
</organism>
<name>A0A392TBY0_9FABA</name>
<comment type="caution">
    <text evidence="2">The sequence shown here is derived from an EMBL/GenBank/DDBJ whole genome shotgun (WGS) entry which is preliminary data.</text>
</comment>